<evidence type="ECO:0000256" key="1">
    <source>
        <dbReference type="SAM" id="MobiDB-lite"/>
    </source>
</evidence>
<dbReference type="PaxDb" id="55529-EKX44428"/>
<dbReference type="RefSeq" id="XP_005831408.1">
    <property type="nucleotide sequence ID" value="XM_005831351.1"/>
</dbReference>
<dbReference type="EnsemblProtists" id="EKX44428">
    <property type="protein sequence ID" value="EKX44428"/>
    <property type="gene ID" value="GUITHDRAFT_109549"/>
</dbReference>
<dbReference type="EMBL" id="JH993004">
    <property type="protein sequence ID" value="EKX44428.1"/>
    <property type="molecule type" value="Genomic_DNA"/>
</dbReference>
<evidence type="ECO:0000313" key="2">
    <source>
        <dbReference type="EMBL" id="EKX44428.1"/>
    </source>
</evidence>
<name>L1J7B4_GUITC</name>
<feature type="compositionally biased region" description="Polar residues" evidence="1">
    <location>
        <begin position="20"/>
        <end position="35"/>
    </location>
</feature>
<evidence type="ECO:0000313" key="3">
    <source>
        <dbReference type="EnsemblProtists" id="EKX44428"/>
    </source>
</evidence>
<reference evidence="2 4" key="1">
    <citation type="journal article" date="2012" name="Nature">
        <title>Algal genomes reveal evolutionary mosaicism and the fate of nucleomorphs.</title>
        <authorList>
            <consortium name="DOE Joint Genome Institute"/>
            <person name="Curtis B.A."/>
            <person name="Tanifuji G."/>
            <person name="Burki F."/>
            <person name="Gruber A."/>
            <person name="Irimia M."/>
            <person name="Maruyama S."/>
            <person name="Arias M.C."/>
            <person name="Ball S.G."/>
            <person name="Gile G.H."/>
            <person name="Hirakawa Y."/>
            <person name="Hopkins J.F."/>
            <person name="Kuo A."/>
            <person name="Rensing S.A."/>
            <person name="Schmutz J."/>
            <person name="Symeonidi A."/>
            <person name="Elias M."/>
            <person name="Eveleigh R.J."/>
            <person name="Herman E.K."/>
            <person name="Klute M.J."/>
            <person name="Nakayama T."/>
            <person name="Obornik M."/>
            <person name="Reyes-Prieto A."/>
            <person name="Armbrust E.V."/>
            <person name="Aves S.J."/>
            <person name="Beiko R.G."/>
            <person name="Coutinho P."/>
            <person name="Dacks J.B."/>
            <person name="Durnford D.G."/>
            <person name="Fast N.M."/>
            <person name="Green B.R."/>
            <person name="Grisdale C.J."/>
            <person name="Hempel F."/>
            <person name="Henrissat B."/>
            <person name="Hoppner M.P."/>
            <person name="Ishida K."/>
            <person name="Kim E."/>
            <person name="Koreny L."/>
            <person name="Kroth P.G."/>
            <person name="Liu Y."/>
            <person name="Malik S.B."/>
            <person name="Maier U.G."/>
            <person name="McRose D."/>
            <person name="Mock T."/>
            <person name="Neilson J.A."/>
            <person name="Onodera N.T."/>
            <person name="Poole A.M."/>
            <person name="Pritham E.J."/>
            <person name="Richards T.A."/>
            <person name="Rocap G."/>
            <person name="Roy S.W."/>
            <person name="Sarai C."/>
            <person name="Schaack S."/>
            <person name="Shirato S."/>
            <person name="Slamovits C.H."/>
            <person name="Spencer D.F."/>
            <person name="Suzuki S."/>
            <person name="Worden A.Z."/>
            <person name="Zauner S."/>
            <person name="Barry K."/>
            <person name="Bell C."/>
            <person name="Bharti A.K."/>
            <person name="Crow J.A."/>
            <person name="Grimwood J."/>
            <person name="Kramer R."/>
            <person name="Lindquist E."/>
            <person name="Lucas S."/>
            <person name="Salamov A."/>
            <person name="McFadden G.I."/>
            <person name="Lane C.E."/>
            <person name="Keeling P.J."/>
            <person name="Gray M.W."/>
            <person name="Grigoriev I.V."/>
            <person name="Archibald J.M."/>
        </authorList>
    </citation>
    <scope>NUCLEOTIDE SEQUENCE</scope>
    <source>
        <strain evidence="2 4">CCMP2712</strain>
    </source>
</reference>
<reference evidence="4" key="2">
    <citation type="submission" date="2012-11" db="EMBL/GenBank/DDBJ databases">
        <authorList>
            <person name="Kuo A."/>
            <person name="Curtis B.A."/>
            <person name="Tanifuji G."/>
            <person name="Burki F."/>
            <person name="Gruber A."/>
            <person name="Irimia M."/>
            <person name="Maruyama S."/>
            <person name="Arias M.C."/>
            <person name="Ball S.G."/>
            <person name="Gile G.H."/>
            <person name="Hirakawa Y."/>
            <person name="Hopkins J.F."/>
            <person name="Rensing S.A."/>
            <person name="Schmutz J."/>
            <person name="Symeonidi A."/>
            <person name="Elias M."/>
            <person name="Eveleigh R.J."/>
            <person name="Herman E.K."/>
            <person name="Klute M.J."/>
            <person name="Nakayama T."/>
            <person name="Obornik M."/>
            <person name="Reyes-Prieto A."/>
            <person name="Armbrust E.V."/>
            <person name="Aves S.J."/>
            <person name="Beiko R.G."/>
            <person name="Coutinho P."/>
            <person name="Dacks J.B."/>
            <person name="Durnford D.G."/>
            <person name="Fast N.M."/>
            <person name="Green B.R."/>
            <person name="Grisdale C."/>
            <person name="Hempe F."/>
            <person name="Henrissat B."/>
            <person name="Hoppner M.P."/>
            <person name="Ishida K.-I."/>
            <person name="Kim E."/>
            <person name="Koreny L."/>
            <person name="Kroth P.G."/>
            <person name="Liu Y."/>
            <person name="Malik S.-B."/>
            <person name="Maier U.G."/>
            <person name="McRose D."/>
            <person name="Mock T."/>
            <person name="Neilson J.A."/>
            <person name="Onodera N.T."/>
            <person name="Poole A.M."/>
            <person name="Pritham E.J."/>
            <person name="Richards T.A."/>
            <person name="Rocap G."/>
            <person name="Roy S.W."/>
            <person name="Sarai C."/>
            <person name="Schaack S."/>
            <person name="Shirato S."/>
            <person name="Slamovits C.H."/>
            <person name="Spencer D.F."/>
            <person name="Suzuki S."/>
            <person name="Worden A.Z."/>
            <person name="Zauner S."/>
            <person name="Barry K."/>
            <person name="Bell C."/>
            <person name="Bharti A.K."/>
            <person name="Crow J.A."/>
            <person name="Grimwood J."/>
            <person name="Kramer R."/>
            <person name="Lindquist E."/>
            <person name="Lucas S."/>
            <person name="Salamov A."/>
            <person name="McFadden G.I."/>
            <person name="Lane C.E."/>
            <person name="Keeling P.J."/>
            <person name="Gray M.W."/>
            <person name="Grigoriev I.V."/>
            <person name="Archibald J.M."/>
        </authorList>
    </citation>
    <scope>NUCLEOTIDE SEQUENCE</scope>
    <source>
        <strain evidence="4">CCMP2712</strain>
    </source>
</reference>
<evidence type="ECO:0000313" key="4">
    <source>
        <dbReference type="Proteomes" id="UP000011087"/>
    </source>
</evidence>
<sequence length="189" mass="20295">MLGSSVPHDDLAVADPAEPRQTSPTLQEISSQTKGVTACGAPGHTASGIETHPAMRSPCVQASPSLKSYKLLSPAKSPFGTICDSFKHSPLGRDTPTCLRPSPNGETDNIEKESLKLPPLALPPMAKACSQPRGLLELERSLDNENHRCRLIIHDKSDAAELKKEFQVLTALEFLASTALECSTKEISR</sequence>
<protein>
    <submittedName>
        <fullName evidence="2 3">Uncharacterized protein</fullName>
    </submittedName>
</protein>
<gene>
    <name evidence="2" type="ORF">GUITHDRAFT_109549</name>
</gene>
<dbReference type="KEGG" id="gtt:GUITHDRAFT_109549"/>
<proteinExistence type="predicted"/>
<dbReference type="GeneID" id="17301166"/>
<dbReference type="Proteomes" id="UP000011087">
    <property type="component" value="Unassembled WGS sequence"/>
</dbReference>
<keyword evidence="4" id="KW-1185">Reference proteome</keyword>
<reference evidence="3" key="3">
    <citation type="submission" date="2016-03" db="UniProtKB">
        <authorList>
            <consortium name="EnsemblProtists"/>
        </authorList>
    </citation>
    <scope>IDENTIFICATION</scope>
</reference>
<accession>L1J7B4</accession>
<dbReference type="HOGENOM" id="CLU_1436962_0_0_1"/>
<feature type="region of interest" description="Disordered" evidence="1">
    <location>
        <begin position="1"/>
        <end position="52"/>
    </location>
</feature>
<dbReference type="AlphaFoldDB" id="L1J7B4"/>
<organism evidence="2">
    <name type="scientific">Guillardia theta (strain CCMP2712)</name>
    <name type="common">Cryptophyte</name>
    <dbReference type="NCBI Taxonomy" id="905079"/>
    <lineage>
        <taxon>Eukaryota</taxon>
        <taxon>Cryptophyceae</taxon>
        <taxon>Pyrenomonadales</taxon>
        <taxon>Geminigeraceae</taxon>
        <taxon>Guillardia</taxon>
    </lineage>
</organism>